<dbReference type="OrthoDB" id="1921208at2759"/>
<keyword evidence="6 7" id="KW-0464">Manganese</keyword>
<reference evidence="11 12" key="1">
    <citation type="journal article" date="2014" name="Nat. Commun.">
        <title>Klebsormidium flaccidum genome reveals primary factors for plant terrestrial adaptation.</title>
        <authorList>
            <person name="Hori K."/>
            <person name="Maruyama F."/>
            <person name="Fujisawa T."/>
            <person name="Togashi T."/>
            <person name="Yamamoto N."/>
            <person name="Seo M."/>
            <person name="Sato S."/>
            <person name="Yamada T."/>
            <person name="Mori H."/>
            <person name="Tajima N."/>
            <person name="Moriyama T."/>
            <person name="Ikeuchi M."/>
            <person name="Watanabe M."/>
            <person name="Wada H."/>
            <person name="Kobayashi K."/>
            <person name="Saito M."/>
            <person name="Masuda T."/>
            <person name="Sasaki-Sekimoto Y."/>
            <person name="Mashiguchi K."/>
            <person name="Awai K."/>
            <person name="Shimojima M."/>
            <person name="Masuda S."/>
            <person name="Iwai M."/>
            <person name="Nobusawa T."/>
            <person name="Narise T."/>
            <person name="Kondo S."/>
            <person name="Saito H."/>
            <person name="Sato R."/>
            <person name="Murakawa M."/>
            <person name="Ihara Y."/>
            <person name="Oshima-Yamada Y."/>
            <person name="Ohtaka K."/>
            <person name="Satoh M."/>
            <person name="Sonobe K."/>
            <person name="Ishii M."/>
            <person name="Ohtani R."/>
            <person name="Kanamori-Sato M."/>
            <person name="Honoki R."/>
            <person name="Miyazaki D."/>
            <person name="Mochizuki H."/>
            <person name="Umetsu J."/>
            <person name="Higashi K."/>
            <person name="Shibata D."/>
            <person name="Kamiya Y."/>
            <person name="Sato N."/>
            <person name="Nakamura Y."/>
            <person name="Tabata S."/>
            <person name="Ida S."/>
            <person name="Kurokawa K."/>
            <person name="Ohta H."/>
        </authorList>
    </citation>
    <scope>NUCLEOTIDE SEQUENCE [LARGE SCALE GENOMIC DNA]</scope>
    <source>
        <strain evidence="11 12">NIES-2285</strain>
    </source>
</reference>
<keyword evidence="3 9" id="KW-0052">Apoplast</keyword>
<evidence type="ECO:0000256" key="4">
    <source>
        <dbReference type="ARBA" id="ARBA00022525"/>
    </source>
</evidence>
<proteinExistence type="inferred from homology"/>
<feature type="binding site" evidence="8">
    <location>
        <position position="111"/>
    </location>
    <ligand>
        <name>Mn(2+)</name>
        <dbReference type="ChEBI" id="CHEBI:29035"/>
    </ligand>
</feature>
<dbReference type="CDD" id="cd02241">
    <property type="entry name" value="cupin_OxOx"/>
    <property type="match status" value="1"/>
</dbReference>
<dbReference type="SMART" id="SM00835">
    <property type="entry name" value="Cupin_1"/>
    <property type="match status" value="1"/>
</dbReference>
<dbReference type="Proteomes" id="UP000054558">
    <property type="component" value="Unassembled WGS sequence"/>
</dbReference>
<evidence type="ECO:0000313" key="11">
    <source>
        <dbReference type="EMBL" id="GAQ79047.1"/>
    </source>
</evidence>
<evidence type="ECO:0000256" key="3">
    <source>
        <dbReference type="ARBA" id="ARBA00022523"/>
    </source>
</evidence>
<dbReference type="InterPro" id="IPR019780">
    <property type="entry name" value="Germin_Mn-BS"/>
</dbReference>
<dbReference type="GO" id="GO:0030145">
    <property type="term" value="F:manganese ion binding"/>
    <property type="evidence" value="ECO:0007669"/>
    <property type="project" value="UniProtKB-UniRule"/>
</dbReference>
<feature type="binding site" evidence="8">
    <location>
        <position position="106"/>
    </location>
    <ligand>
        <name>Mn(2+)</name>
        <dbReference type="ChEBI" id="CHEBI:29035"/>
    </ligand>
</feature>
<dbReference type="Gene3D" id="2.60.120.10">
    <property type="entry name" value="Jelly Rolls"/>
    <property type="match status" value="1"/>
</dbReference>
<dbReference type="PROSITE" id="PS51257">
    <property type="entry name" value="PROKAR_LIPOPROTEIN"/>
    <property type="match status" value="1"/>
</dbReference>
<dbReference type="STRING" id="105231.A0A1Y1HR52"/>
<evidence type="ECO:0000256" key="6">
    <source>
        <dbReference type="ARBA" id="ARBA00023211"/>
    </source>
</evidence>
<accession>A0A1Y1HR52</accession>
<dbReference type="InterPro" id="IPR006045">
    <property type="entry name" value="Cupin_1"/>
</dbReference>
<feature type="signal peptide" evidence="9">
    <location>
        <begin position="1"/>
        <end position="29"/>
    </location>
</feature>
<keyword evidence="4 9" id="KW-0964">Secreted</keyword>
<dbReference type="PROSITE" id="PS00725">
    <property type="entry name" value="GERMIN"/>
    <property type="match status" value="1"/>
</dbReference>
<feature type="binding site" evidence="7">
    <location>
        <position position="106"/>
    </location>
    <ligand>
        <name>oxalate</name>
        <dbReference type="ChEBI" id="CHEBI:30623"/>
    </ligand>
</feature>
<dbReference type="PANTHER" id="PTHR31238">
    <property type="entry name" value="GERMIN-LIKE PROTEIN SUBFAMILY 3 MEMBER 3"/>
    <property type="match status" value="1"/>
</dbReference>
<dbReference type="InterPro" id="IPR014710">
    <property type="entry name" value="RmlC-like_jellyroll"/>
</dbReference>
<dbReference type="InterPro" id="IPR011051">
    <property type="entry name" value="RmlC_Cupin_sf"/>
</dbReference>
<feature type="chain" id="PRO_5019611972" description="Germin-like protein" evidence="9">
    <location>
        <begin position="30"/>
        <end position="251"/>
    </location>
</feature>
<name>A0A1Y1HR52_KLENI</name>
<evidence type="ECO:0000256" key="7">
    <source>
        <dbReference type="PIRSR" id="PIRSR601929-1"/>
    </source>
</evidence>
<sequence length="251" mass="26585">MESAKQRPRAAHFLLAAALVASLAGCVSAADPDPLRDFDPPEVPSNYAPPEAYFKFDLLHAANAAQGPGGNNTRATSANFPALRSQGISYTLFNMRPCGQNLPHTHPRATEILYVISGGPVLVGFVDTNQTAHLNMLREGEMTVFPRGMLHFIQSFATTNVTSISALNSQNPGVIIQSRALFDLPSEVVATTFSLPQDQIRAVNGTLPVSQALALGTSNEGCVSGVLPPELTYLDVPAPKGEQNVPAPGAR</sequence>
<evidence type="ECO:0000256" key="1">
    <source>
        <dbReference type="ARBA" id="ARBA00004271"/>
    </source>
</evidence>
<dbReference type="OMA" id="YVEHINI"/>
<dbReference type="PRINTS" id="PR00325">
    <property type="entry name" value="GERMIN"/>
</dbReference>
<gene>
    <name evidence="11" type="ORF">KFL_000230265</name>
</gene>
<feature type="binding site" evidence="7">
    <location>
        <position position="111"/>
    </location>
    <ligand>
        <name>oxalate</name>
        <dbReference type="ChEBI" id="CHEBI:30623"/>
    </ligand>
</feature>
<dbReference type="AlphaFoldDB" id="A0A1Y1HR52"/>
<feature type="binding site" evidence="8">
    <location>
        <position position="151"/>
    </location>
    <ligand>
        <name>Mn(2+)</name>
        <dbReference type="ChEBI" id="CHEBI:29035"/>
    </ligand>
</feature>
<evidence type="ECO:0000256" key="2">
    <source>
        <dbReference type="ARBA" id="ARBA00007456"/>
    </source>
</evidence>
<dbReference type="SUPFAM" id="SSF51182">
    <property type="entry name" value="RmlC-like cupins"/>
    <property type="match status" value="1"/>
</dbReference>
<evidence type="ECO:0000259" key="10">
    <source>
        <dbReference type="SMART" id="SM00835"/>
    </source>
</evidence>
<evidence type="ECO:0000256" key="8">
    <source>
        <dbReference type="PIRSR" id="PIRSR601929-2"/>
    </source>
</evidence>
<comment type="subcellular location">
    <subcellularLocation>
        <location evidence="1 9">Secreted</location>
        <location evidence="1 9">Extracellular space</location>
        <location evidence="1 9">Apoplast</location>
    </subcellularLocation>
</comment>
<dbReference type="InterPro" id="IPR001929">
    <property type="entry name" value="Germin"/>
</dbReference>
<organism evidence="11 12">
    <name type="scientific">Klebsormidium nitens</name>
    <name type="common">Green alga</name>
    <name type="synonym">Ulothrix nitens</name>
    <dbReference type="NCBI Taxonomy" id="105231"/>
    <lineage>
        <taxon>Eukaryota</taxon>
        <taxon>Viridiplantae</taxon>
        <taxon>Streptophyta</taxon>
        <taxon>Klebsormidiophyceae</taxon>
        <taxon>Klebsormidiales</taxon>
        <taxon>Klebsormidiaceae</taxon>
        <taxon>Klebsormidium</taxon>
    </lineage>
</organism>
<comment type="similarity">
    <text evidence="2 9">Belongs to the germin family.</text>
</comment>
<protein>
    <recommendedName>
        <fullName evidence="9">Germin-like protein</fullName>
    </recommendedName>
</protein>
<dbReference type="EMBL" id="DF236972">
    <property type="protein sequence ID" value="GAQ79047.1"/>
    <property type="molecule type" value="Genomic_DNA"/>
</dbReference>
<feature type="domain" description="Cupin type-1" evidence="10">
    <location>
        <begin position="56"/>
        <end position="201"/>
    </location>
</feature>
<evidence type="ECO:0000256" key="9">
    <source>
        <dbReference type="RuleBase" id="RU366015"/>
    </source>
</evidence>
<feature type="binding site" evidence="7">
    <location>
        <position position="101"/>
    </location>
    <ligand>
        <name>oxalate</name>
        <dbReference type="ChEBI" id="CHEBI:30623"/>
    </ligand>
</feature>
<dbReference type="GO" id="GO:0048046">
    <property type="term" value="C:apoplast"/>
    <property type="evidence" value="ECO:0007669"/>
    <property type="project" value="UniProtKB-SubCell"/>
</dbReference>
<evidence type="ECO:0000313" key="12">
    <source>
        <dbReference type="Proteomes" id="UP000054558"/>
    </source>
</evidence>
<keyword evidence="12" id="KW-1185">Reference proteome</keyword>
<evidence type="ECO:0000256" key="5">
    <source>
        <dbReference type="ARBA" id="ARBA00022723"/>
    </source>
</evidence>
<feature type="binding site" evidence="8">
    <location>
        <position position="104"/>
    </location>
    <ligand>
        <name>Mn(2+)</name>
        <dbReference type="ChEBI" id="CHEBI:29035"/>
    </ligand>
</feature>
<keyword evidence="9" id="KW-0732">Signal</keyword>
<dbReference type="Pfam" id="PF00190">
    <property type="entry name" value="Cupin_1"/>
    <property type="match status" value="1"/>
</dbReference>
<keyword evidence="5 7" id="KW-0479">Metal-binding</keyword>